<dbReference type="SUPFAM" id="SSF56112">
    <property type="entry name" value="Protein kinase-like (PK-like)"/>
    <property type="match status" value="1"/>
</dbReference>
<dbReference type="GeneID" id="1465173"/>
<keyword evidence="9" id="KW-0067">ATP-binding</keyword>
<dbReference type="SMART" id="SM00090">
    <property type="entry name" value="RIO"/>
    <property type="match status" value="1"/>
</dbReference>
<comment type="catalytic activity">
    <reaction evidence="12">
        <text>L-seryl-[protein] + ATP = O-phospho-L-seryl-[protein] + ADP + H(+)</text>
        <dbReference type="Rhea" id="RHEA:17989"/>
        <dbReference type="Rhea" id="RHEA-COMP:9863"/>
        <dbReference type="Rhea" id="RHEA-COMP:11604"/>
        <dbReference type="ChEBI" id="CHEBI:15378"/>
        <dbReference type="ChEBI" id="CHEBI:29999"/>
        <dbReference type="ChEBI" id="CHEBI:30616"/>
        <dbReference type="ChEBI" id="CHEBI:83421"/>
        <dbReference type="ChEBI" id="CHEBI:456216"/>
        <dbReference type="EC" id="2.7.11.1"/>
    </reaction>
</comment>
<gene>
    <name evidence="15" type="ORF">CGL51_10755</name>
    <name evidence="16" type="ORF">CGL52_13825</name>
    <name evidence="14" type="ORF">HA333_01030</name>
</gene>
<dbReference type="InterPro" id="IPR036390">
    <property type="entry name" value="WH_DNA-bd_sf"/>
</dbReference>
<dbReference type="SUPFAM" id="SSF46785">
    <property type="entry name" value="Winged helix' DNA-binding domain"/>
    <property type="match status" value="1"/>
</dbReference>
<organism evidence="15 18">
    <name type="scientific">Pyrobaculum aerophilum</name>
    <dbReference type="NCBI Taxonomy" id="13773"/>
    <lineage>
        <taxon>Archaea</taxon>
        <taxon>Thermoproteota</taxon>
        <taxon>Thermoprotei</taxon>
        <taxon>Thermoproteales</taxon>
        <taxon>Thermoproteaceae</taxon>
        <taxon>Pyrobaculum</taxon>
    </lineage>
</organism>
<dbReference type="InterPro" id="IPR036388">
    <property type="entry name" value="WH-like_DNA-bd_sf"/>
</dbReference>
<evidence type="ECO:0000256" key="7">
    <source>
        <dbReference type="ARBA" id="ARBA00022741"/>
    </source>
</evidence>
<dbReference type="InterPro" id="IPR011009">
    <property type="entry name" value="Kinase-like_dom_sf"/>
</dbReference>
<dbReference type="GO" id="GO:0004674">
    <property type="term" value="F:protein serine/threonine kinase activity"/>
    <property type="evidence" value="ECO:0007669"/>
    <property type="project" value="UniProtKB-KW"/>
</dbReference>
<evidence type="ECO:0000256" key="1">
    <source>
        <dbReference type="ARBA" id="ARBA00001946"/>
    </source>
</evidence>
<evidence type="ECO:0000256" key="5">
    <source>
        <dbReference type="ARBA" id="ARBA00022679"/>
    </source>
</evidence>
<dbReference type="EC" id="2.7.11.1" evidence="3"/>
<dbReference type="FunFam" id="1.10.10.10:FF:000647">
    <property type="entry name" value="Serine/threonine protein kinase"/>
    <property type="match status" value="1"/>
</dbReference>
<keyword evidence="8 15" id="KW-0418">Kinase</keyword>
<evidence type="ECO:0000256" key="6">
    <source>
        <dbReference type="ARBA" id="ARBA00022723"/>
    </source>
</evidence>
<dbReference type="GO" id="GO:0046872">
    <property type="term" value="F:metal ion binding"/>
    <property type="evidence" value="ECO:0007669"/>
    <property type="project" value="UniProtKB-KW"/>
</dbReference>
<dbReference type="GO" id="GO:0030490">
    <property type="term" value="P:maturation of SSU-rRNA"/>
    <property type="evidence" value="ECO:0007669"/>
    <property type="project" value="TreeGrafter"/>
</dbReference>
<dbReference type="PANTHER" id="PTHR45852">
    <property type="entry name" value="SER/THR-PROTEIN KINASE RIO2"/>
    <property type="match status" value="1"/>
</dbReference>
<dbReference type="EMBL" id="NMUF01000071">
    <property type="protein sequence ID" value="RFA94904.1"/>
    <property type="molecule type" value="Genomic_DNA"/>
</dbReference>
<dbReference type="Pfam" id="PF01163">
    <property type="entry name" value="RIO1"/>
    <property type="match status" value="1"/>
</dbReference>
<keyword evidence="10" id="KW-0460">Magnesium</keyword>
<dbReference type="Proteomes" id="UP000651120">
    <property type="component" value="Unassembled WGS sequence"/>
</dbReference>
<dbReference type="RefSeq" id="WP_011007420.1">
    <property type="nucleotide sequence ID" value="NZ_DUJP01000006.1"/>
</dbReference>
<proteinExistence type="inferred from homology"/>
<evidence type="ECO:0000256" key="10">
    <source>
        <dbReference type="ARBA" id="ARBA00022842"/>
    </source>
</evidence>
<dbReference type="Proteomes" id="UP000256877">
    <property type="component" value="Unassembled WGS sequence"/>
</dbReference>
<keyword evidence="4 15" id="KW-0723">Serine/threonine-protein kinase</keyword>
<comment type="catalytic activity">
    <reaction evidence="11">
        <text>L-threonyl-[protein] + ATP = O-phospho-L-threonyl-[protein] + ADP + H(+)</text>
        <dbReference type="Rhea" id="RHEA:46608"/>
        <dbReference type="Rhea" id="RHEA-COMP:11060"/>
        <dbReference type="Rhea" id="RHEA-COMP:11605"/>
        <dbReference type="ChEBI" id="CHEBI:15378"/>
        <dbReference type="ChEBI" id="CHEBI:30013"/>
        <dbReference type="ChEBI" id="CHEBI:30616"/>
        <dbReference type="ChEBI" id="CHEBI:61977"/>
        <dbReference type="ChEBI" id="CHEBI:456216"/>
        <dbReference type="EC" id="2.7.11.1"/>
    </reaction>
</comment>
<keyword evidence="6" id="KW-0479">Metal-binding</keyword>
<evidence type="ECO:0000259" key="13">
    <source>
        <dbReference type="SMART" id="SM00090"/>
    </source>
</evidence>
<dbReference type="Gene3D" id="1.10.10.10">
    <property type="entry name" value="Winged helix-like DNA-binding domain superfamily/Winged helix DNA-binding domain"/>
    <property type="match status" value="1"/>
</dbReference>
<evidence type="ECO:0000256" key="11">
    <source>
        <dbReference type="ARBA" id="ARBA00047899"/>
    </source>
</evidence>
<name>A0A371QVR0_9CREN</name>
<dbReference type="Pfam" id="PF09202">
    <property type="entry name" value="Rio2_N"/>
    <property type="match status" value="1"/>
</dbReference>
<evidence type="ECO:0000313" key="14">
    <source>
        <dbReference type="EMBL" id="HII46084.1"/>
    </source>
</evidence>
<dbReference type="InterPro" id="IPR018934">
    <property type="entry name" value="RIO_dom"/>
</dbReference>
<dbReference type="InterPro" id="IPR030484">
    <property type="entry name" value="Rio2"/>
</dbReference>
<evidence type="ECO:0000256" key="12">
    <source>
        <dbReference type="ARBA" id="ARBA00048679"/>
    </source>
</evidence>
<sequence length="306" mass="35461">MIKSLVRAYHELSKRDLRVLRVIEVGHRRYEFVPEELITKWARYRREEVLDSIRRLHYYGFLRRNLAPYKGWKITALGYDVLALHTLRVQRKVVKISPTPIGIGKESVVYAGETPSGYKVAIKFHRGGVSAFRYEEPFRSKVARYKHLAEVFETRLSALAEFFALQRVFEGGGLVPEPLTYNRHVVVMGYVEGVELYRLSQGDFKKIADDVILTLGVALRLGIVHGDLSPYNIIVGNRSYVIDWPQWVPLGYNNYELHLQRDLNNIAKFFKRYQVEIPVDELLKTAREAEDSGGKFLLEINKTTFL</sequence>
<protein>
    <recommendedName>
        <fullName evidence="3">non-specific serine/threonine protein kinase</fullName>
        <ecNumber evidence="3">2.7.11.1</ecNumber>
    </recommendedName>
</protein>
<evidence type="ECO:0000313" key="15">
    <source>
        <dbReference type="EMBL" id="RFA94235.1"/>
    </source>
</evidence>
<dbReference type="InterPro" id="IPR000687">
    <property type="entry name" value="RIO_kinase"/>
</dbReference>
<keyword evidence="7" id="KW-0547">Nucleotide-binding</keyword>
<evidence type="ECO:0000313" key="18">
    <source>
        <dbReference type="Proteomes" id="UP000257123"/>
    </source>
</evidence>
<evidence type="ECO:0000256" key="9">
    <source>
        <dbReference type="ARBA" id="ARBA00022840"/>
    </source>
</evidence>
<keyword evidence="5" id="KW-0808">Transferase</keyword>
<comment type="cofactor">
    <cofactor evidence="1">
        <name>Mg(2+)</name>
        <dbReference type="ChEBI" id="CHEBI:18420"/>
    </cofactor>
</comment>
<evidence type="ECO:0000256" key="2">
    <source>
        <dbReference type="ARBA" id="ARBA00009196"/>
    </source>
</evidence>
<dbReference type="AlphaFoldDB" id="A0A371QVR0"/>
<evidence type="ECO:0000256" key="3">
    <source>
        <dbReference type="ARBA" id="ARBA00012513"/>
    </source>
</evidence>
<reference evidence="17 18" key="1">
    <citation type="submission" date="2017-07" db="EMBL/GenBank/DDBJ databases">
        <title>Draft genome sequence of aerobic hyperthermophilic archaea, Pyrobaculum aerophilum YKB31 and YKB32.</title>
        <authorList>
            <person name="Mochizuki T."/>
            <person name="Berliner A.J."/>
            <person name="Yoshida-Takashima Y."/>
            <person name="Takaki Y."/>
            <person name="Nunoura T."/>
            <person name="Takai K."/>
        </authorList>
    </citation>
    <scope>NUCLEOTIDE SEQUENCE [LARGE SCALE GENOMIC DNA]</scope>
    <source>
        <strain evidence="15 18">YKB31</strain>
        <strain evidence="16 17">YKB32</strain>
    </source>
</reference>
<feature type="domain" description="RIO kinase" evidence="13">
    <location>
        <begin position="65"/>
        <end position="288"/>
    </location>
</feature>
<dbReference type="Gene3D" id="1.10.510.10">
    <property type="entry name" value="Transferase(Phosphotransferase) domain 1"/>
    <property type="match status" value="1"/>
</dbReference>
<accession>A0A371QVR0</accession>
<evidence type="ECO:0000256" key="8">
    <source>
        <dbReference type="ARBA" id="ARBA00022777"/>
    </source>
</evidence>
<evidence type="ECO:0000313" key="17">
    <source>
        <dbReference type="Proteomes" id="UP000256877"/>
    </source>
</evidence>
<dbReference type="EMBL" id="NMUE01000041">
    <property type="protein sequence ID" value="RFA94235.1"/>
    <property type="molecule type" value="Genomic_DNA"/>
</dbReference>
<dbReference type="Proteomes" id="UP000257123">
    <property type="component" value="Unassembled WGS sequence"/>
</dbReference>
<evidence type="ECO:0000313" key="16">
    <source>
        <dbReference type="EMBL" id="RFA94904.1"/>
    </source>
</evidence>
<dbReference type="PANTHER" id="PTHR45852:SF1">
    <property type="entry name" value="SERINE_THREONINE-PROTEIN KINASE RIO2"/>
    <property type="match status" value="1"/>
</dbReference>
<dbReference type="EMBL" id="DUJP01000006">
    <property type="protein sequence ID" value="HII46084.1"/>
    <property type="molecule type" value="Genomic_DNA"/>
</dbReference>
<dbReference type="OrthoDB" id="50101at2157"/>
<dbReference type="InterPro" id="IPR015285">
    <property type="entry name" value="RIO2_wHTH_N"/>
</dbReference>
<dbReference type="OMA" id="GYTNFRE"/>
<comment type="caution">
    <text evidence="15">The sequence shown here is derived from an EMBL/GenBank/DDBJ whole genome shotgun (WGS) entry which is preliminary data.</text>
</comment>
<dbReference type="GO" id="GO:0005829">
    <property type="term" value="C:cytosol"/>
    <property type="evidence" value="ECO:0007669"/>
    <property type="project" value="TreeGrafter"/>
</dbReference>
<dbReference type="GO" id="GO:0030688">
    <property type="term" value="C:preribosome, small subunit precursor"/>
    <property type="evidence" value="ECO:0007669"/>
    <property type="project" value="TreeGrafter"/>
</dbReference>
<dbReference type="GO" id="GO:0005524">
    <property type="term" value="F:ATP binding"/>
    <property type="evidence" value="ECO:0007669"/>
    <property type="project" value="UniProtKB-KW"/>
</dbReference>
<reference evidence="14" key="2">
    <citation type="journal article" date="2020" name="bioRxiv">
        <title>A rank-normalized archaeal taxonomy based on genome phylogeny resolves widespread incomplete and uneven classifications.</title>
        <authorList>
            <person name="Rinke C."/>
            <person name="Chuvochina M."/>
            <person name="Mussig A.J."/>
            <person name="Chaumeil P.-A."/>
            <person name="Waite D.W."/>
            <person name="Whitman W.B."/>
            <person name="Parks D.H."/>
            <person name="Hugenholtz P."/>
        </authorList>
    </citation>
    <scope>NUCLEOTIDE SEQUENCE</scope>
    <source>
        <strain evidence="14">UBA8839</strain>
    </source>
</reference>
<comment type="similarity">
    <text evidence="2">Belongs to the protein kinase superfamily. RIO-type Ser/Thr kinase family.</text>
</comment>
<dbReference type="Gene3D" id="3.30.200.20">
    <property type="entry name" value="Phosphorylase Kinase, domain 1"/>
    <property type="match status" value="1"/>
</dbReference>
<dbReference type="CDD" id="cd05144">
    <property type="entry name" value="RIO2_C"/>
    <property type="match status" value="1"/>
</dbReference>
<evidence type="ECO:0000256" key="4">
    <source>
        <dbReference type="ARBA" id="ARBA00022527"/>
    </source>
</evidence>